<evidence type="ECO:0000313" key="1">
    <source>
        <dbReference type="EMBL" id="CAB4287579.1"/>
    </source>
</evidence>
<evidence type="ECO:0000313" key="4">
    <source>
        <dbReference type="Proteomes" id="UP000507245"/>
    </source>
</evidence>
<keyword evidence="4" id="KW-1185">Reference proteome</keyword>
<reference evidence="4" key="1">
    <citation type="journal article" date="2020" name="Genome Biol.">
        <title>Gamete binning: chromosome-level and haplotype-resolved genome assembly enabled by high-throughput single-cell sequencing of gamete genomes.</title>
        <authorList>
            <person name="Campoy J.A."/>
            <person name="Sun H."/>
            <person name="Goel M."/>
            <person name="Jiao W.-B."/>
            <person name="Folz-Donahue K."/>
            <person name="Wang N."/>
            <person name="Rubio M."/>
            <person name="Liu C."/>
            <person name="Kukat C."/>
            <person name="Ruiz D."/>
            <person name="Huettel B."/>
            <person name="Schneeberger K."/>
        </authorList>
    </citation>
    <scope>NUCLEOTIDE SEQUENCE [LARGE SCALE GENOMIC DNA]</scope>
    <source>
        <strain evidence="4">cv. Rojo Pasion</strain>
    </source>
</reference>
<dbReference type="Proteomes" id="UP000507245">
    <property type="component" value="Unassembled WGS sequence"/>
</dbReference>
<dbReference type="EMBL" id="CAEKDK010000007">
    <property type="protein sequence ID" value="CAB4287579.1"/>
    <property type="molecule type" value="Genomic_DNA"/>
</dbReference>
<dbReference type="Proteomes" id="UP000507222">
    <property type="component" value="Unassembled WGS sequence"/>
</dbReference>
<dbReference type="PANTHER" id="PTHR45927:SF2">
    <property type="entry name" value="SERINE_THREONINE RECEPTOR-LIKE KINASE NFP"/>
    <property type="match status" value="1"/>
</dbReference>
<dbReference type="EMBL" id="CAEKKB010000007">
    <property type="protein sequence ID" value="CAB4317949.1"/>
    <property type="molecule type" value="Genomic_DNA"/>
</dbReference>
<protein>
    <submittedName>
        <fullName evidence="2">Uncharacterized protein</fullName>
    </submittedName>
</protein>
<proteinExistence type="predicted"/>
<evidence type="ECO:0000313" key="2">
    <source>
        <dbReference type="EMBL" id="CAB4317949.1"/>
    </source>
</evidence>
<evidence type="ECO:0000313" key="3">
    <source>
        <dbReference type="Proteomes" id="UP000507222"/>
    </source>
</evidence>
<accession>A0A6J5XW95</accession>
<dbReference type="PANTHER" id="PTHR45927">
    <property type="entry name" value="LYSM-DOMAIN RECEPTOR-LIKE KINASE-RELATED"/>
    <property type="match status" value="1"/>
</dbReference>
<name>A0A6J5XW95_PRUAR</name>
<reference evidence="2 3" key="2">
    <citation type="submission" date="2020-05" db="EMBL/GenBank/DDBJ databases">
        <authorList>
            <person name="Campoy J."/>
            <person name="Schneeberger K."/>
            <person name="Spophaly S."/>
        </authorList>
    </citation>
    <scope>NUCLEOTIDE SEQUENCE [LARGE SCALE GENOMIC DNA]</scope>
    <source>
        <strain evidence="2">PruArmRojPasFocal</strain>
    </source>
</reference>
<dbReference type="OrthoDB" id="1750621at2759"/>
<gene>
    <name evidence="1" type="ORF">CURHAP_LOCUS45577</name>
    <name evidence="2" type="ORF">ORAREDHAP_LOCUS44914</name>
</gene>
<dbReference type="AlphaFoldDB" id="A0A6J5XW95"/>
<organism evidence="2 4">
    <name type="scientific">Prunus armeniaca</name>
    <name type="common">Apricot</name>
    <name type="synonym">Armeniaca vulgaris</name>
    <dbReference type="NCBI Taxonomy" id="36596"/>
    <lineage>
        <taxon>Eukaryota</taxon>
        <taxon>Viridiplantae</taxon>
        <taxon>Streptophyta</taxon>
        <taxon>Embryophyta</taxon>
        <taxon>Tracheophyta</taxon>
        <taxon>Spermatophyta</taxon>
        <taxon>Magnoliopsida</taxon>
        <taxon>eudicotyledons</taxon>
        <taxon>Gunneridae</taxon>
        <taxon>Pentapetalae</taxon>
        <taxon>rosids</taxon>
        <taxon>fabids</taxon>
        <taxon>Rosales</taxon>
        <taxon>Rosaceae</taxon>
        <taxon>Amygdaloideae</taxon>
        <taxon>Amygdaleae</taxon>
        <taxon>Prunus</taxon>
    </lineage>
</organism>
<sequence length="84" mass="9722">MTHTRSVLKKRKKSFKVRNYDHDPDQATQEKLLSGISQYVGKAIMYDKEMIMEATNDLDELCKIGDSMYKATMYGEVLAIKRTN</sequence>
<dbReference type="InterPro" id="IPR052611">
    <property type="entry name" value="Plant_RLK_LysM"/>
</dbReference>